<dbReference type="InterPro" id="IPR036870">
    <property type="entry name" value="Ribosomal_bS18_sf"/>
</dbReference>
<keyword evidence="5" id="KW-0689">Ribosomal protein</keyword>
<dbReference type="Gene3D" id="4.10.640.10">
    <property type="entry name" value="Ribosomal protein S18"/>
    <property type="match status" value="1"/>
</dbReference>
<dbReference type="OrthoDB" id="21463at2759"/>
<gene>
    <name evidence="11" type="ORF">PHYEVI_LOCUS310</name>
</gene>
<reference evidence="11" key="1">
    <citation type="submission" date="2022-01" db="EMBL/GenBank/DDBJ databases">
        <authorList>
            <person name="King R."/>
        </authorList>
    </citation>
    <scope>NUCLEOTIDE SEQUENCE</scope>
</reference>
<sequence length="182" mass="20969">MLSLANLRQSLIKPNVSKTIFTSSLRQSSNTDDIILEHKDITKDRTEKIPVETSIRYLKSLAFEKTYEGKPVWVLYRRNHKGLFPPKKTRKTCIRAGQISTGNPCPICRDEYLVLHEKNVDLLKQFISPQTGSILSYSKTGLCQKKHEELIVAIKRAYDRGLITFDVPFRKYDYSDFAPKST</sequence>
<evidence type="ECO:0000256" key="3">
    <source>
        <dbReference type="ARBA" id="ARBA00022553"/>
    </source>
</evidence>
<keyword evidence="12" id="KW-1185">Reference proteome</keyword>
<keyword evidence="4" id="KW-0809">Transit peptide</keyword>
<comment type="similarity">
    <text evidence="2">Belongs to the bacterial ribosomal protein bS18 family. Mitochondrion-specific ribosomal protein mS40 subfamily.</text>
</comment>
<dbReference type="SUPFAM" id="SSF46911">
    <property type="entry name" value="Ribosomal protein S18"/>
    <property type="match status" value="1"/>
</dbReference>
<dbReference type="FunFam" id="4.10.640.10:FF:000008">
    <property type="entry name" value="28S ribosomal protein S18b, mitochondrial"/>
    <property type="match status" value="1"/>
</dbReference>
<evidence type="ECO:0000256" key="8">
    <source>
        <dbReference type="ARBA" id="ARBA00032055"/>
    </source>
</evidence>
<keyword evidence="3" id="KW-0597">Phosphoprotein</keyword>
<evidence type="ECO:0000256" key="9">
    <source>
        <dbReference type="ARBA" id="ARBA00035130"/>
    </source>
</evidence>
<dbReference type="GO" id="GO:0003735">
    <property type="term" value="F:structural constituent of ribosome"/>
    <property type="evidence" value="ECO:0007669"/>
    <property type="project" value="InterPro"/>
</dbReference>
<dbReference type="Pfam" id="PF01084">
    <property type="entry name" value="Ribosomal_S18"/>
    <property type="match status" value="1"/>
</dbReference>
<dbReference type="EMBL" id="OU900094">
    <property type="protein sequence ID" value="CAG9853843.1"/>
    <property type="molecule type" value="Genomic_DNA"/>
</dbReference>
<dbReference type="GO" id="GO:0005763">
    <property type="term" value="C:mitochondrial small ribosomal subunit"/>
    <property type="evidence" value="ECO:0007669"/>
    <property type="project" value="UniProtKB-ARBA"/>
</dbReference>
<proteinExistence type="inferred from homology"/>
<evidence type="ECO:0000313" key="12">
    <source>
        <dbReference type="Proteomes" id="UP001153712"/>
    </source>
</evidence>
<dbReference type="PANTHER" id="PTHR13329:SF2">
    <property type="entry name" value="SMALL RIBOSOMAL SUBUNIT PROTEIN MS40"/>
    <property type="match status" value="1"/>
</dbReference>
<accession>A0A9N9T9H7</accession>
<evidence type="ECO:0000256" key="1">
    <source>
        <dbReference type="ARBA" id="ARBA00004173"/>
    </source>
</evidence>
<evidence type="ECO:0000256" key="7">
    <source>
        <dbReference type="ARBA" id="ARBA00023274"/>
    </source>
</evidence>
<name>A0A9N9T9H7_PHYSR</name>
<evidence type="ECO:0000256" key="6">
    <source>
        <dbReference type="ARBA" id="ARBA00023128"/>
    </source>
</evidence>
<keyword evidence="7" id="KW-0687">Ribonucleoprotein</keyword>
<evidence type="ECO:0000256" key="4">
    <source>
        <dbReference type="ARBA" id="ARBA00022946"/>
    </source>
</evidence>
<dbReference type="Proteomes" id="UP001153712">
    <property type="component" value="Chromosome 1"/>
</dbReference>
<organism evidence="11 12">
    <name type="scientific">Phyllotreta striolata</name>
    <name type="common">Striped flea beetle</name>
    <name type="synonym">Crioceris striolata</name>
    <dbReference type="NCBI Taxonomy" id="444603"/>
    <lineage>
        <taxon>Eukaryota</taxon>
        <taxon>Metazoa</taxon>
        <taxon>Ecdysozoa</taxon>
        <taxon>Arthropoda</taxon>
        <taxon>Hexapoda</taxon>
        <taxon>Insecta</taxon>
        <taxon>Pterygota</taxon>
        <taxon>Neoptera</taxon>
        <taxon>Endopterygota</taxon>
        <taxon>Coleoptera</taxon>
        <taxon>Polyphaga</taxon>
        <taxon>Cucujiformia</taxon>
        <taxon>Chrysomeloidea</taxon>
        <taxon>Chrysomelidae</taxon>
        <taxon>Galerucinae</taxon>
        <taxon>Alticini</taxon>
        <taxon>Phyllotreta</taxon>
    </lineage>
</organism>
<protein>
    <recommendedName>
        <fullName evidence="9">Small ribosomal subunit protein mS40</fullName>
    </recommendedName>
    <alternativeName>
        <fullName evidence="8">28S ribosomal protein S18-2, mitochondrial</fullName>
    </alternativeName>
    <alternativeName>
        <fullName evidence="10">28S ribosomal protein S18b, mitochondrial</fullName>
    </alternativeName>
</protein>
<dbReference type="AlphaFoldDB" id="A0A9N9T9H7"/>
<dbReference type="InterPro" id="IPR001648">
    <property type="entry name" value="Ribosomal_bS18"/>
</dbReference>
<evidence type="ECO:0000256" key="10">
    <source>
        <dbReference type="ARBA" id="ARBA00035515"/>
    </source>
</evidence>
<evidence type="ECO:0000256" key="2">
    <source>
        <dbReference type="ARBA" id="ARBA00006136"/>
    </source>
</evidence>
<dbReference type="PANTHER" id="PTHR13329">
    <property type="entry name" value="MITOCHONDRIAL RIBOSOMAL PROTEIN S18B"/>
    <property type="match status" value="1"/>
</dbReference>
<evidence type="ECO:0000313" key="11">
    <source>
        <dbReference type="EMBL" id="CAG9853843.1"/>
    </source>
</evidence>
<comment type="subcellular location">
    <subcellularLocation>
        <location evidence="1">Mitochondrion</location>
    </subcellularLocation>
</comment>
<keyword evidence="6" id="KW-0496">Mitochondrion</keyword>
<dbReference type="InterPro" id="IPR040054">
    <property type="entry name" value="MRPS18B"/>
</dbReference>
<dbReference type="GO" id="GO:0032543">
    <property type="term" value="P:mitochondrial translation"/>
    <property type="evidence" value="ECO:0007669"/>
    <property type="project" value="InterPro"/>
</dbReference>
<evidence type="ECO:0000256" key="5">
    <source>
        <dbReference type="ARBA" id="ARBA00022980"/>
    </source>
</evidence>